<dbReference type="RefSeq" id="WP_134356466.1">
    <property type="nucleotide sequence ID" value="NZ_CP038033.1"/>
</dbReference>
<reference evidence="1 2" key="1">
    <citation type="submission" date="2019-03" db="EMBL/GenBank/DDBJ databases">
        <title>The genome sequence of Nitrosococcus wardiae strain D1FHST reveals the archetypal metabolic capacity of ammonia-oxidizing Gammaproteobacteria.</title>
        <authorList>
            <person name="Wang L."/>
            <person name="Lim C.K."/>
            <person name="Hanson T.E."/>
            <person name="Dang H."/>
            <person name="Klotz M.G."/>
        </authorList>
    </citation>
    <scope>NUCLEOTIDE SEQUENCE [LARGE SCALE GENOMIC DNA]</scope>
    <source>
        <strain evidence="1 2">D1FHS</strain>
    </source>
</reference>
<sequence>MSMVKATLPELQFSGLYPRWQRSSVWRVAPRLKGRVRSDLPGPANAACLPSGGLKERTEHLTSSYLLNGVNTGSPARMSLAQSEWRQSHPSSQTPGVISRTAAIRLTGTGETEPATERGIFDNRVKGDRTCGIQSLTEWTC</sequence>
<dbReference type="KEGG" id="nwr:E3U44_02245"/>
<dbReference type="Proteomes" id="UP000294325">
    <property type="component" value="Chromosome"/>
</dbReference>
<gene>
    <name evidence="1" type="ORF">E3U44_02245</name>
</gene>
<dbReference type="EMBL" id="CP038033">
    <property type="protein sequence ID" value="QBQ53451.1"/>
    <property type="molecule type" value="Genomic_DNA"/>
</dbReference>
<evidence type="ECO:0000313" key="1">
    <source>
        <dbReference type="EMBL" id="QBQ53451.1"/>
    </source>
</evidence>
<dbReference type="AlphaFoldDB" id="A0A4P7BUA5"/>
<keyword evidence="2" id="KW-1185">Reference proteome</keyword>
<accession>A0A4P7BUA5</accession>
<proteinExistence type="predicted"/>
<protein>
    <submittedName>
        <fullName evidence="1">Uncharacterized protein</fullName>
    </submittedName>
</protein>
<organism evidence="1 2">
    <name type="scientific">Nitrosococcus wardiae</name>
    <dbReference type="NCBI Taxonomy" id="1814290"/>
    <lineage>
        <taxon>Bacteria</taxon>
        <taxon>Pseudomonadati</taxon>
        <taxon>Pseudomonadota</taxon>
        <taxon>Gammaproteobacteria</taxon>
        <taxon>Chromatiales</taxon>
        <taxon>Chromatiaceae</taxon>
        <taxon>Nitrosococcus</taxon>
    </lineage>
</organism>
<dbReference type="OrthoDB" id="9792687at2"/>
<evidence type="ECO:0000313" key="2">
    <source>
        <dbReference type="Proteomes" id="UP000294325"/>
    </source>
</evidence>
<name>A0A4P7BUA5_9GAMM</name>